<sequence>MSRRKVQLTFIANNSDRKASYIKRKKSLLKKTEEISTLCGVEACTIVYGPYAPVPDVWTSNSGVQNVVEKFRNTCEHNKKMATQESFLSERIAKGREKMKKHVRSNQEKEMTMFMFQCLKNGRVELHNNMTPDDLNVLSSVIESKLRDINKKMETLNVSEMPPNPTQMAPPALPVPALPVPALPVPAPEDIITPPNLGDGTYMNADDPLQSQWFMDLLNDNGDEETIKSSFGDPNLPPL</sequence>
<dbReference type="AlphaFoldDB" id="A0A1S3T777"/>
<dbReference type="OrthoDB" id="779403at2759"/>
<dbReference type="GO" id="GO:0005634">
    <property type="term" value="C:nucleus"/>
    <property type="evidence" value="ECO:0007669"/>
    <property type="project" value="UniProtKB-SubCell"/>
</dbReference>
<protein>
    <submittedName>
        <fullName evidence="8">Agamous-like MADS-box protein AGL80</fullName>
    </submittedName>
</protein>
<evidence type="ECO:0000313" key="7">
    <source>
        <dbReference type="Proteomes" id="UP000087766"/>
    </source>
</evidence>
<evidence type="ECO:0000256" key="1">
    <source>
        <dbReference type="ARBA" id="ARBA00004123"/>
    </source>
</evidence>
<reference evidence="8" key="1">
    <citation type="submission" date="2025-08" db="UniProtKB">
        <authorList>
            <consortium name="RefSeq"/>
        </authorList>
    </citation>
    <scope>IDENTIFICATION</scope>
    <source>
        <tissue evidence="8">Leaf</tissue>
    </source>
</reference>
<dbReference type="GO" id="GO:0045944">
    <property type="term" value="P:positive regulation of transcription by RNA polymerase II"/>
    <property type="evidence" value="ECO:0007669"/>
    <property type="project" value="InterPro"/>
</dbReference>
<dbReference type="InterPro" id="IPR036879">
    <property type="entry name" value="TF_MADSbox_sf"/>
</dbReference>
<dbReference type="FunFam" id="3.40.1810.10:FF:000024">
    <property type="entry name" value="Agamous-like MADS-box protein AGL80"/>
    <property type="match status" value="1"/>
</dbReference>
<dbReference type="InterPro" id="IPR002100">
    <property type="entry name" value="TF_MADSbox"/>
</dbReference>
<keyword evidence="3" id="KW-0238">DNA-binding</keyword>
<evidence type="ECO:0000256" key="3">
    <source>
        <dbReference type="ARBA" id="ARBA00023125"/>
    </source>
</evidence>
<evidence type="ECO:0000259" key="6">
    <source>
        <dbReference type="PROSITE" id="PS50066"/>
    </source>
</evidence>
<gene>
    <name evidence="8" type="primary">LOC106752452</name>
</gene>
<dbReference type="SMART" id="SM00432">
    <property type="entry name" value="MADS"/>
    <property type="match status" value="1"/>
</dbReference>
<dbReference type="PANTHER" id="PTHR11945:SF780">
    <property type="entry name" value="MADS-BOX TRANSCRIPTION FACTOR FAMILY PROTEIN"/>
    <property type="match status" value="1"/>
</dbReference>
<accession>A0A1S3T777</accession>
<organism evidence="7 8">
    <name type="scientific">Vigna radiata var. radiata</name>
    <name type="common">Mung bean</name>
    <name type="synonym">Phaseolus aureus</name>
    <dbReference type="NCBI Taxonomy" id="3916"/>
    <lineage>
        <taxon>Eukaryota</taxon>
        <taxon>Viridiplantae</taxon>
        <taxon>Streptophyta</taxon>
        <taxon>Embryophyta</taxon>
        <taxon>Tracheophyta</taxon>
        <taxon>Spermatophyta</taxon>
        <taxon>Magnoliopsida</taxon>
        <taxon>eudicotyledons</taxon>
        <taxon>Gunneridae</taxon>
        <taxon>Pentapetalae</taxon>
        <taxon>rosids</taxon>
        <taxon>fabids</taxon>
        <taxon>Fabales</taxon>
        <taxon>Fabaceae</taxon>
        <taxon>Papilionoideae</taxon>
        <taxon>50 kb inversion clade</taxon>
        <taxon>NPAAA clade</taxon>
        <taxon>indigoferoid/millettioid clade</taxon>
        <taxon>Phaseoleae</taxon>
        <taxon>Vigna</taxon>
    </lineage>
</organism>
<evidence type="ECO:0000256" key="2">
    <source>
        <dbReference type="ARBA" id="ARBA00023015"/>
    </source>
</evidence>
<comment type="subcellular location">
    <subcellularLocation>
        <location evidence="1">Nucleus</location>
    </subcellularLocation>
</comment>
<dbReference type="RefSeq" id="XP_014489622.1">
    <property type="nucleotide sequence ID" value="XM_014634136.1"/>
</dbReference>
<dbReference type="GO" id="GO:0046983">
    <property type="term" value="F:protein dimerization activity"/>
    <property type="evidence" value="ECO:0007669"/>
    <property type="project" value="InterPro"/>
</dbReference>
<keyword evidence="5" id="KW-0539">Nucleus</keyword>
<dbReference type="Proteomes" id="UP000087766">
    <property type="component" value="Unplaced"/>
</dbReference>
<dbReference type="SUPFAM" id="SSF55455">
    <property type="entry name" value="SRF-like"/>
    <property type="match status" value="1"/>
</dbReference>
<dbReference type="InterPro" id="IPR033897">
    <property type="entry name" value="SRF-like_MADS-box"/>
</dbReference>
<evidence type="ECO:0000256" key="5">
    <source>
        <dbReference type="ARBA" id="ARBA00023242"/>
    </source>
</evidence>
<keyword evidence="4" id="KW-0804">Transcription</keyword>
<dbReference type="PRINTS" id="PR00404">
    <property type="entry name" value="MADSDOMAIN"/>
</dbReference>
<keyword evidence="2" id="KW-0805">Transcription regulation</keyword>
<dbReference type="PROSITE" id="PS50066">
    <property type="entry name" value="MADS_BOX_2"/>
    <property type="match status" value="1"/>
</dbReference>
<dbReference type="Gene3D" id="3.40.1810.10">
    <property type="entry name" value="Transcription factor, MADS-box"/>
    <property type="match status" value="1"/>
</dbReference>
<evidence type="ECO:0000313" key="8">
    <source>
        <dbReference type="RefSeq" id="XP_014489622.1"/>
    </source>
</evidence>
<dbReference type="GO" id="GO:0000981">
    <property type="term" value="F:DNA-binding transcription factor activity, RNA polymerase II-specific"/>
    <property type="evidence" value="ECO:0007669"/>
    <property type="project" value="InterPro"/>
</dbReference>
<dbReference type="KEGG" id="vra:106752452"/>
<keyword evidence="7" id="KW-1185">Reference proteome</keyword>
<dbReference type="CDD" id="cd00266">
    <property type="entry name" value="MADS_SRF_like"/>
    <property type="match status" value="1"/>
</dbReference>
<dbReference type="PANTHER" id="PTHR11945">
    <property type="entry name" value="MADS BOX PROTEIN"/>
    <property type="match status" value="1"/>
</dbReference>
<name>A0A1S3T777_VIGRR</name>
<dbReference type="GO" id="GO:0000978">
    <property type="term" value="F:RNA polymerase II cis-regulatory region sequence-specific DNA binding"/>
    <property type="evidence" value="ECO:0007669"/>
    <property type="project" value="TreeGrafter"/>
</dbReference>
<dbReference type="Pfam" id="PF00319">
    <property type="entry name" value="SRF-TF"/>
    <property type="match status" value="1"/>
</dbReference>
<proteinExistence type="predicted"/>
<feature type="domain" description="MADS-box" evidence="6">
    <location>
        <begin position="1"/>
        <end position="61"/>
    </location>
</feature>
<evidence type="ECO:0000256" key="4">
    <source>
        <dbReference type="ARBA" id="ARBA00023163"/>
    </source>
</evidence>
<dbReference type="GeneID" id="106752452"/>